<name>A0ABU5H467_9BACT</name>
<evidence type="ECO:0000313" key="6">
    <source>
        <dbReference type="EMBL" id="MDY7227889.1"/>
    </source>
</evidence>
<evidence type="ECO:0000256" key="2">
    <source>
        <dbReference type="ARBA" id="ARBA00022723"/>
    </source>
</evidence>
<dbReference type="PANTHER" id="PTHR43270:SF4">
    <property type="entry name" value="CARNOSINE DIPEPTIDASE 2, ISOFORM A"/>
    <property type="match status" value="1"/>
</dbReference>
<keyword evidence="7" id="KW-1185">Reference proteome</keyword>
<keyword evidence="3" id="KW-0378">Hydrolase</keyword>
<accession>A0ABU5H467</accession>
<comment type="caution">
    <text evidence="6">The sequence shown here is derived from an EMBL/GenBank/DDBJ whole genome shotgun (WGS) entry which is preliminary data.</text>
</comment>
<dbReference type="InterPro" id="IPR002933">
    <property type="entry name" value="Peptidase_M20"/>
</dbReference>
<gene>
    <name evidence="6" type="ORF">SYV04_15845</name>
</gene>
<evidence type="ECO:0000256" key="4">
    <source>
        <dbReference type="SAM" id="SignalP"/>
    </source>
</evidence>
<dbReference type="Pfam" id="PF07687">
    <property type="entry name" value="M20_dimer"/>
    <property type="match status" value="1"/>
</dbReference>
<dbReference type="PROSITE" id="PS51257">
    <property type="entry name" value="PROKAR_LIPOPROTEIN"/>
    <property type="match status" value="1"/>
</dbReference>
<dbReference type="Gene3D" id="3.40.630.10">
    <property type="entry name" value="Zn peptidases"/>
    <property type="match status" value="1"/>
</dbReference>
<organism evidence="6 7">
    <name type="scientific">Hyalangium rubrum</name>
    <dbReference type="NCBI Taxonomy" id="3103134"/>
    <lineage>
        <taxon>Bacteria</taxon>
        <taxon>Pseudomonadati</taxon>
        <taxon>Myxococcota</taxon>
        <taxon>Myxococcia</taxon>
        <taxon>Myxococcales</taxon>
        <taxon>Cystobacterineae</taxon>
        <taxon>Archangiaceae</taxon>
        <taxon>Hyalangium</taxon>
    </lineage>
</organism>
<dbReference type="Proteomes" id="UP001291309">
    <property type="component" value="Unassembled WGS sequence"/>
</dbReference>
<feature type="chain" id="PRO_5046708384" evidence="4">
    <location>
        <begin position="29"/>
        <end position="526"/>
    </location>
</feature>
<keyword evidence="4" id="KW-0732">Signal</keyword>
<proteinExistence type="predicted"/>
<keyword evidence="2" id="KW-0479">Metal-binding</keyword>
<dbReference type="EMBL" id="JAXIVS010000005">
    <property type="protein sequence ID" value="MDY7227889.1"/>
    <property type="molecule type" value="Genomic_DNA"/>
</dbReference>
<keyword evidence="1" id="KW-0645">Protease</keyword>
<dbReference type="RefSeq" id="WP_321546618.1">
    <property type="nucleotide sequence ID" value="NZ_JAXIVS010000005.1"/>
</dbReference>
<dbReference type="Pfam" id="PF01546">
    <property type="entry name" value="Peptidase_M20"/>
    <property type="match status" value="1"/>
</dbReference>
<dbReference type="SUPFAM" id="SSF53187">
    <property type="entry name" value="Zn-dependent exopeptidases"/>
    <property type="match status" value="1"/>
</dbReference>
<evidence type="ECO:0000259" key="5">
    <source>
        <dbReference type="Pfam" id="PF07687"/>
    </source>
</evidence>
<feature type="domain" description="Peptidase M20 dimerisation" evidence="5">
    <location>
        <begin position="272"/>
        <end position="415"/>
    </location>
</feature>
<sequence length="526" mass="56955">MMRRLLSALVLFGSTSLAGCATSGASSAAEVQRPRIEFTSKEKFDASAVPAYAGRHDETYAHIDANLASHLENLRRWVRQPSVSAQNQGVQEMATMLRDDLRKLGFKEAELVPTDGHPGVWGFYDAGAEKTLVVYMMYDVQPVEPTGWQVGAFDGALVDHALGKVLMARGATNQKGPERAFLNALESIIATRGKLPVNLMVVAEGEEELGSPHYPQVIDKYAERLKSASGVFFPFNSQGPSGDVSMFMGVKGILSFEMEARGSTQGGPMKSEVHGSLKAITDSPVWRLTQAMASLTTPDGNSIRVPGYYAPIRPPNEEEQRLVNGMLAEWRAREPGMRQSLGVQEWVDGMSGDDSLLRYLFDTTLNIDGMWAGYTGPGMKTILPHKATAKLDSRLVPDQTPEESLRLIRAHLDAQGFTDVETRLLSGYPPAQTSVSSSIVQAAISAYNKYGITPSVAPRLGGSAPYYIFTERLKLPLVAGGIGHGSGAHGPDEYMLIEPVAGSKIAGLAAIEKFYVDLLYALAEAR</sequence>
<reference evidence="6 7" key="1">
    <citation type="submission" date="2023-12" db="EMBL/GenBank/DDBJ databases">
        <title>the genome sequence of Hyalangium sp. s54d21.</title>
        <authorList>
            <person name="Zhang X."/>
        </authorList>
    </citation>
    <scope>NUCLEOTIDE SEQUENCE [LARGE SCALE GENOMIC DNA]</scope>
    <source>
        <strain evidence="7">s54d21</strain>
    </source>
</reference>
<protein>
    <submittedName>
        <fullName evidence="6">M20/M25/M40 family metallo-hydrolase</fullName>
    </submittedName>
</protein>
<evidence type="ECO:0000256" key="3">
    <source>
        <dbReference type="ARBA" id="ARBA00022801"/>
    </source>
</evidence>
<dbReference type="PANTHER" id="PTHR43270">
    <property type="entry name" value="BETA-ALA-HIS DIPEPTIDASE"/>
    <property type="match status" value="1"/>
</dbReference>
<dbReference type="InterPro" id="IPR051458">
    <property type="entry name" value="Cyt/Met_Dipeptidase"/>
</dbReference>
<evidence type="ECO:0000313" key="7">
    <source>
        <dbReference type="Proteomes" id="UP001291309"/>
    </source>
</evidence>
<feature type="signal peptide" evidence="4">
    <location>
        <begin position="1"/>
        <end position="28"/>
    </location>
</feature>
<dbReference type="InterPro" id="IPR011650">
    <property type="entry name" value="Peptidase_M20_dimer"/>
</dbReference>
<evidence type="ECO:0000256" key="1">
    <source>
        <dbReference type="ARBA" id="ARBA00022670"/>
    </source>
</evidence>
<dbReference type="Gene3D" id="3.30.70.360">
    <property type="match status" value="1"/>
</dbReference>